<sequence>MLALGAASAAAAEESEVPDDVAEAFAGPVIEEIQGDELTDEDAPDFSGNLRAVAVQPIFMFDENFYEGVPDEPLTETGEWIAALVRDDTVIGTATVWKPSGVVEVAGYDNDAPLGNELRSESGKALVRDEPVGAYYWYDRPNQTFTPANDPALVQVAGPAPLKDVQAAVVERTRAAQADGRDDVVGGQSPTQVVGGRSWLPLVGGLALLAGGLALLAHFWRGRTGHTESSSPASGA</sequence>
<evidence type="ECO:0000313" key="2">
    <source>
        <dbReference type="EMBL" id="MBL0888248.1"/>
    </source>
</evidence>
<keyword evidence="1" id="KW-0812">Transmembrane</keyword>
<feature type="transmembrane region" description="Helical" evidence="1">
    <location>
        <begin position="199"/>
        <end position="220"/>
    </location>
</feature>
<name>A0ABS1LPY6_9MICO</name>
<keyword evidence="1" id="KW-0472">Membrane</keyword>
<keyword evidence="1" id="KW-1133">Transmembrane helix</keyword>
<evidence type="ECO:0000313" key="3">
    <source>
        <dbReference type="Proteomes" id="UP000675409"/>
    </source>
</evidence>
<evidence type="ECO:0000256" key="1">
    <source>
        <dbReference type="SAM" id="Phobius"/>
    </source>
</evidence>
<reference evidence="2 3" key="1">
    <citation type="journal article" date="2021" name="Arch. Microbiol.">
        <title>Myceligenerans indicum sp. nov., an actinobacterium isolated from mangrove sediment of Sundarbans, India.</title>
        <authorList>
            <person name="Asha K."/>
            <person name="Bhadury P."/>
        </authorList>
    </citation>
    <scope>NUCLEOTIDE SEQUENCE [LARGE SCALE GENOMIC DNA]</scope>
    <source>
        <strain evidence="2 3">I2</strain>
    </source>
</reference>
<dbReference type="EMBL" id="JABBYC010000048">
    <property type="protein sequence ID" value="MBL0888248.1"/>
    <property type="molecule type" value="Genomic_DNA"/>
</dbReference>
<accession>A0ABS1LPY6</accession>
<dbReference type="Proteomes" id="UP000675409">
    <property type="component" value="Unassembled WGS sequence"/>
</dbReference>
<protein>
    <submittedName>
        <fullName evidence="2">Uncharacterized protein</fullName>
    </submittedName>
</protein>
<proteinExistence type="predicted"/>
<gene>
    <name evidence="2" type="ORF">HGK34_18490</name>
</gene>
<keyword evidence="3" id="KW-1185">Reference proteome</keyword>
<organism evidence="2 3">
    <name type="scientific">Myceligenerans indicum</name>
    <dbReference type="NCBI Taxonomy" id="2593663"/>
    <lineage>
        <taxon>Bacteria</taxon>
        <taxon>Bacillati</taxon>
        <taxon>Actinomycetota</taxon>
        <taxon>Actinomycetes</taxon>
        <taxon>Micrococcales</taxon>
        <taxon>Promicromonosporaceae</taxon>
        <taxon>Myceligenerans</taxon>
    </lineage>
</organism>
<comment type="caution">
    <text evidence="2">The sequence shown here is derived from an EMBL/GenBank/DDBJ whole genome shotgun (WGS) entry which is preliminary data.</text>
</comment>